<evidence type="ECO:0000256" key="3">
    <source>
        <dbReference type="ARBA" id="ARBA00022989"/>
    </source>
</evidence>
<proteinExistence type="predicted"/>
<dbReference type="InterPro" id="IPR011701">
    <property type="entry name" value="MFS"/>
</dbReference>
<dbReference type="CDD" id="cd17321">
    <property type="entry name" value="MFS_MMR_MDR_like"/>
    <property type="match status" value="1"/>
</dbReference>
<feature type="transmembrane region" description="Helical" evidence="6">
    <location>
        <begin position="344"/>
        <end position="365"/>
    </location>
</feature>
<keyword evidence="3 6" id="KW-1133">Transmembrane helix</keyword>
<dbReference type="InterPro" id="IPR036259">
    <property type="entry name" value="MFS_trans_sf"/>
</dbReference>
<dbReference type="Gene3D" id="1.20.1250.20">
    <property type="entry name" value="MFS general substrate transporter like domains"/>
    <property type="match status" value="1"/>
</dbReference>
<feature type="domain" description="Major facilitator superfamily (MFS) profile" evidence="7">
    <location>
        <begin position="1"/>
        <end position="444"/>
    </location>
</feature>
<dbReference type="GO" id="GO:0022857">
    <property type="term" value="F:transmembrane transporter activity"/>
    <property type="evidence" value="ECO:0007669"/>
    <property type="project" value="InterPro"/>
</dbReference>
<evidence type="ECO:0000256" key="1">
    <source>
        <dbReference type="ARBA" id="ARBA00004651"/>
    </source>
</evidence>
<accession>A0A2Z5JR97</accession>
<name>A0A2Z5JR97_STRAR</name>
<evidence type="ECO:0000256" key="5">
    <source>
        <dbReference type="ARBA" id="ARBA00023251"/>
    </source>
</evidence>
<sequence>MVVLDFFIVNVAIPAMQSELGASTAQVQLIVAGYGLAYACGLITAGRLGDIFGRRRLYVIGLLLFTAASLVCGIAPNAPVLVLARVAQGIGAAVLSPQVLTILGVTYTGASRVRAFTAYGLVLASASVGGQLIGGALIQADAAGLGWRSCFLINVPIGAAALLLTPRLITESRAEGAGRLDIPGMLLVTLGLVAVVLPLVEGREAGWPAWTWACLILAVPFLGAFVLHQRRLSARGGSPLLDPGLFRQRAFTVGLFAVIVFYSGMASFFLVLALYLQQGRGLSALDSGLTFTIMGAGFFVTSVFGRRIGARLGRQALALGGVLIAVGQLLLFLTVSRIGVEGNVWLLAPALLLDGAGMGMVMAPLNSTVLAGIPPRLAGAASGVLTTMMQVGNALGVALIGIIYYGRADAVPASAADGLDAGLVYLTALALLLVVAIQLLPKRAAGETA</sequence>
<keyword evidence="4 6" id="KW-0472">Membrane</keyword>
<feature type="transmembrane region" description="Helical" evidence="6">
    <location>
        <begin position="57"/>
        <end position="76"/>
    </location>
</feature>
<feature type="transmembrane region" description="Helical" evidence="6">
    <location>
        <begin position="423"/>
        <end position="440"/>
    </location>
</feature>
<reference evidence="8 9" key="1">
    <citation type="journal article" date="2018" name="Front. Microbiol.">
        <title>Genome Sequencing of Streptomyces atratus SCSIOZH16 and Activation Production of Nocardamine via Metabolic Engineering.</title>
        <authorList>
            <person name="Li Y."/>
            <person name="Zhang C."/>
            <person name="Liu C."/>
            <person name="Ju J."/>
            <person name="Ma J."/>
        </authorList>
    </citation>
    <scope>NUCLEOTIDE SEQUENCE [LARGE SCALE GENOMIC DNA]</scope>
    <source>
        <strain evidence="8 9">SCSIO_ZH16</strain>
    </source>
</reference>
<feature type="transmembrane region" description="Helical" evidence="6">
    <location>
        <begin position="145"/>
        <end position="165"/>
    </location>
</feature>
<evidence type="ECO:0000256" key="6">
    <source>
        <dbReference type="SAM" id="Phobius"/>
    </source>
</evidence>
<dbReference type="GO" id="GO:0046677">
    <property type="term" value="P:response to antibiotic"/>
    <property type="evidence" value="ECO:0007669"/>
    <property type="project" value="UniProtKB-KW"/>
</dbReference>
<dbReference type="Gene3D" id="1.20.1720.10">
    <property type="entry name" value="Multidrug resistance protein D"/>
    <property type="match status" value="1"/>
</dbReference>
<keyword evidence="2 6" id="KW-0812">Transmembrane</keyword>
<evidence type="ECO:0000313" key="9">
    <source>
        <dbReference type="Proteomes" id="UP000252698"/>
    </source>
</evidence>
<feature type="transmembrane region" description="Helical" evidence="6">
    <location>
        <begin position="288"/>
        <end position="305"/>
    </location>
</feature>
<feature type="transmembrane region" description="Helical" evidence="6">
    <location>
        <begin position="377"/>
        <end position="403"/>
    </location>
</feature>
<feature type="transmembrane region" description="Helical" evidence="6">
    <location>
        <begin position="118"/>
        <end position="139"/>
    </location>
</feature>
<dbReference type="AlphaFoldDB" id="A0A2Z5JR97"/>
<dbReference type="PROSITE" id="PS50850">
    <property type="entry name" value="MFS"/>
    <property type="match status" value="1"/>
</dbReference>
<feature type="transmembrane region" description="Helical" evidence="6">
    <location>
        <begin position="317"/>
        <end position="338"/>
    </location>
</feature>
<feature type="transmembrane region" description="Helical" evidence="6">
    <location>
        <begin position="25"/>
        <end position="45"/>
    </location>
</feature>
<comment type="subcellular location">
    <subcellularLocation>
        <location evidence="1">Cell membrane</location>
        <topology evidence="1">Multi-pass membrane protein</topology>
    </subcellularLocation>
</comment>
<dbReference type="InterPro" id="IPR020846">
    <property type="entry name" value="MFS_dom"/>
</dbReference>
<evidence type="ECO:0000256" key="4">
    <source>
        <dbReference type="ARBA" id="ARBA00023136"/>
    </source>
</evidence>
<organism evidence="8 9">
    <name type="scientific">Streptomyces atratus</name>
    <dbReference type="NCBI Taxonomy" id="1893"/>
    <lineage>
        <taxon>Bacteria</taxon>
        <taxon>Bacillati</taxon>
        <taxon>Actinomycetota</taxon>
        <taxon>Actinomycetes</taxon>
        <taxon>Kitasatosporales</taxon>
        <taxon>Streptomycetaceae</taxon>
        <taxon>Streptomyces</taxon>
    </lineage>
</organism>
<feature type="transmembrane region" description="Helical" evidence="6">
    <location>
        <begin position="82"/>
        <end position="106"/>
    </location>
</feature>
<feature type="transmembrane region" description="Helical" evidence="6">
    <location>
        <begin position="250"/>
        <end position="276"/>
    </location>
</feature>
<dbReference type="GO" id="GO:0005886">
    <property type="term" value="C:plasma membrane"/>
    <property type="evidence" value="ECO:0007669"/>
    <property type="project" value="UniProtKB-SubCell"/>
</dbReference>
<dbReference type="KEGG" id="sata:C5746_14690"/>
<gene>
    <name evidence="8" type="ORF">C5746_14690</name>
</gene>
<dbReference type="Proteomes" id="UP000252698">
    <property type="component" value="Chromosome"/>
</dbReference>
<keyword evidence="5" id="KW-0046">Antibiotic resistance</keyword>
<dbReference type="Pfam" id="PF07690">
    <property type="entry name" value="MFS_1"/>
    <property type="match status" value="1"/>
</dbReference>
<evidence type="ECO:0000259" key="7">
    <source>
        <dbReference type="PROSITE" id="PS50850"/>
    </source>
</evidence>
<feature type="transmembrane region" description="Helical" evidence="6">
    <location>
        <begin position="209"/>
        <end position="229"/>
    </location>
</feature>
<dbReference type="PANTHER" id="PTHR42718:SF39">
    <property type="entry name" value="ACTINORHODIN TRANSPORTER-RELATED"/>
    <property type="match status" value="1"/>
</dbReference>
<dbReference type="SUPFAM" id="SSF103473">
    <property type="entry name" value="MFS general substrate transporter"/>
    <property type="match status" value="1"/>
</dbReference>
<feature type="transmembrane region" description="Helical" evidence="6">
    <location>
        <begin position="177"/>
        <end position="197"/>
    </location>
</feature>
<dbReference type="PANTHER" id="PTHR42718">
    <property type="entry name" value="MAJOR FACILITATOR SUPERFAMILY MULTIDRUG TRANSPORTER MFSC"/>
    <property type="match status" value="1"/>
</dbReference>
<protein>
    <submittedName>
        <fullName evidence="8">MFS transporter</fullName>
    </submittedName>
</protein>
<dbReference type="EMBL" id="CP027306">
    <property type="protein sequence ID" value="AXE82789.1"/>
    <property type="molecule type" value="Genomic_DNA"/>
</dbReference>
<evidence type="ECO:0000256" key="2">
    <source>
        <dbReference type="ARBA" id="ARBA00022692"/>
    </source>
</evidence>
<evidence type="ECO:0000313" key="8">
    <source>
        <dbReference type="EMBL" id="AXE82789.1"/>
    </source>
</evidence>